<reference evidence="1 2" key="1">
    <citation type="submission" date="2018-10" db="EMBL/GenBank/DDBJ databases">
        <title>Sequencing the genomes of 1000 actinobacteria strains.</title>
        <authorList>
            <person name="Klenk H.-P."/>
        </authorList>
    </citation>
    <scope>NUCLEOTIDE SEQUENCE [LARGE SCALE GENOMIC DNA]</scope>
    <source>
        <strain evidence="1 2">DSM 43911</strain>
    </source>
</reference>
<proteinExistence type="predicted"/>
<sequence length="107" mass="11353">MEIGSVVTRVRWLNTPDKYGGPALFDTPANARAHAPSGVITARLSLATPDGRLVELDGGVSTADPIWRTPTRQDPGVLPVVGARLVAVDDRDHVFTNPDGGDWVLIG</sequence>
<comment type="caution">
    <text evidence="1">The sequence shown here is derived from an EMBL/GenBank/DDBJ whole genome shotgun (WGS) entry which is preliminary data.</text>
</comment>
<gene>
    <name evidence="1" type="ORF">DFJ66_8330</name>
</gene>
<accession>A0A495XP25</accession>
<name>A0A495XP25_9PSEU</name>
<organism evidence="1 2">
    <name type="scientific">Saccharothrix variisporea</name>
    <dbReference type="NCBI Taxonomy" id="543527"/>
    <lineage>
        <taxon>Bacteria</taxon>
        <taxon>Bacillati</taxon>
        <taxon>Actinomycetota</taxon>
        <taxon>Actinomycetes</taxon>
        <taxon>Pseudonocardiales</taxon>
        <taxon>Pseudonocardiaceae</taxon>
        <taxon>Saccharothrix</taxon>
    </lineage>
</organism>
<evidence type="ECO:0000313" key="2">
    <source>
        <dbReference type="Proteomes" id="UP000272729"/>
    </source>
</evidence>
<evidence type="ECO:0000313" key="1">
    <source>
        <dbReference type="EMBL" id="RKT74955.1"/>
    </source>
</evidence>
<dbReference type="AlphaFoldDB" id="A0A495XP25"/>
<dbReference type="Proteomes" id="UP000272729">
    <property type="component" value="Unassembled WGS sequence"/>
</dbReference>
<dbReference type="EMBL" id="RBXR01000001">
    <property type="protein sequence ID" value="RKT74955.1"/>
    <property type="molecule type" value="Genomic_DNA"/>
</dbReference>
<keyword evidence="2" id="KW-1185">Reference proteome</keyword>
<protein>
    <submittedName>
        <fullName evidence="1">Uncharacterized protein</fullName>
    </submittedName>
</protein>